<proteinExistence type="predicted"/>
<evidence type="ECO:0000313" key="3">
    <source>
        <dbReference type="Proteomes" id="UP000030588"/>
    </source>
</evidence>
<dbReference type="OrthoDB" id="2965169at2"/>
<feature type="transmembrane region" description="Helical" evidence="1">
    <location>
        <begin position="102"/>
        <end position="122"/>
    </location>
</feature>
<dbReference type="Proteomes" id="UP000030588">
    <property type="component" value="Unassembled WGS sequence"/>
</dbReference>
<sequence>MSGILCLGVLWAIWITATFWMDKDRKERFPIAFCSLILMISFSYKIQLFHVEVQLPAVILLIIGYYYIAHFKYRKILYMLISIFIIMIGYAGLLLIELYDPVWIVINRTIMYSILFFMFAQLLASESMFIGITIVLMGTIHGEFLYAHILHKWDLQQTAGSYAYLDCCAAFVLIECSWVLVSRAFSSLSMKDIVEKDKQG</sequence>
<dbReference type="InterPro" id="IPR014617">
    <property type="entry name" value="YphA_Bacsu"/>
</dbReference>
<dbReference type="RefSeq" id="WP_025729081.1">
    <property type="nucleotide sequence ID" value="NZ_JRUN01000016.1"/>
</dbReference>
<dbReference type="STRING" id="363870.NG54_07045"/>
<reference evidence="2 3" key="1">
    <citation type="submission" date="2014-10" db="EMBL/GenBank/DDBJ databases">
        <title>Draft genome of phytase producing Bacillus ginsengihumi strain M2.11.</title>
        <authorList>
            <person name="Toymentseva A."/>
            <person name="Boulygina E.A."/>
            <person name="Kazakov S.V."/>
            <person name="Kayumov I."/>
            <person name="Suleimanova A.D."/>
            <person name="Mardanova A.M."/>
            <person name="Maria S.N."/>
            <person name="Sergey M.Y."/>
            <person name="Sharipova M.R."/>
        </authorList>
    </citation>
    <scope>NUCLEOTIDE SEQUENCE [LARGE SCALE GENOMIC DNA]</scope>
    <source>
        <strain evidence="2 3">M2.11</strain>
    </source>
</reference>
<keyword evidence="1" id="KW-0812">Transmembrane</keyword>
<keyword evidence="1" id="KW-1133">Transmembrane helix</keyword>
<feature type="transmembrane region" description="Helical" evidence="1">
    <location>
        <begin position="53"/>
        <end position="69"/>
    </location>
</feature>
<name>A0A0A6VGQ6_9BACI</name>
<accession>A0A0A6VGQ6</accession>
<dbReference type="AlphaFoldDB" id="A0A0A6VGQ6"/>
<feature type="transmembrane region" description="Helical" evidence="1">
    <location>
        <begin position="129"/>
        <end position="149"/>
    </location>
</feature>
<feature type="transmembrane region" description="Helical" evidence="1">
    <location>
        <begin position="76"/>
        <end position="96"/>
    </location>
</feature>
<feature type="transmembrane region" description="Helical" evidence="1">
    <location>
        <begin position="161"/>
        <end position="181"/>
    </location>
</feature>
<keyword evidence="1" id="KW-0472">Membrane</keyword>
<dbReference type="Pfam" id="PF24124">
    <property type="entry name" value="YphA"/>
    <property type="match status" value="1"/>
</dbReference>
<comment type="caution">
    <text evidence="2">The sequence shown here is derived from an EMBL/GenBank/DDBJ whole genome shotgun (WGS) entry which is preliminary data.</text>
</comment>
<gene>
    <name evidence="2" type="ORF">NG54_07045</name>
</gene>
<organism evidence="2 3">
    <name type="scientific">Heyndrickxia ginsengihumi</name>
    <dbReference type="NCBI Taxonomy" id="363870"/>
    <lineage>
        <taxon>Bacteria</taxon>
        <taxon>Bacillati</taxon>
        <taxon>Bacillota</taxon>
        <taxon>Bacilli</taxon>
        <taxon>Bacillales</taxon>
        <taxon>Bacillaceae</taxon>
        <taxon>Heyndrickxia</taxon>
    </lineage>
</organism>
<dbReference type="EMBL" id="JRUN01000016">
    <property type="protein sequence ID" value="KHD85784.1"/>
    <property type="molecule type" value="Genomic_DNA"/>
</dbReference>
<evidence type="ECO:0000313" key="2">
    <source>
        <dbReference type="EMBL" id="KHD85784.1"/>
    </source>
</evidence>
<evidence type="ECO:0000256" key="1">
    <source>
        <dbReference type="SAM" id="Phobius"/>
    </source>
</evidence>
<protein>
    <submittedName>
        <fullName evidence="2">Uncharacterized protein</fullName>
    </submittedName>
</protein>
<dbReference type="PIRSF" id="PIRSF036710">
    <property type="entry name" value="YphA_Bacsu"/>
    <property type="match status" value="1"/>
</dbReference>